<proteinExistence type="predicted"/>
<evidence type="ECO:0000313" key="1">
    <source>
        <dbReference type="EMBL" id="SVA54097.1"/>
    </source>
</evidence>
<protein>
    <submittedName>
        <fullName evidence="1">Uncharacterized protein</fullName>
    </submittedName>
</protein>
<name>A0A381WQ61_9ZZZZ</name>
<accession>A0A381WQ61</accession>
<dbReference type="AlphaFoldDB" id="A0A381WQ61"/>
<reference evidence="1" key="1">
    <citation type="submission" date="2018-05" db="EMBL/GenBank/DDBJ databases">
        <authorList>
            <person name="Lanie J.A."/>
            <person name="Ng W.-L."/>
            <person name="Kazmierczak K.M."/>
            <person name="Andrzejewski T.M."/>
            <person name="Davidsen T.M."/>
            <person name="Wayne K.J."/>
            <person name="Tettelin H."/>
            <person name="Glass J.I."/>
            <person name="Rusch D."/>
            <person name="Podicherti R."/>
            <person name="Tsui H.-C.T."/>
            <person name="Winkler M.E."/>
        </authorList>
    </citation>
    <scope>NUCLEOTIDE SEQUENCE</scope>
</reference>
<organism evidence="1">
    <name type="scientific">marine metagenome</name>
    <dbReference type="NCBI Taxonomy" id="408172"/>
    <lineage>
        <taxon>unclassified sequences</taxon>
        <taxon>metagenomes</taxon>
        <taxon>ecological metagenomes</taxon>
    </lineage>
</organism>
<gene>
    <name evidence="1" type="ORF">METZ01_LOCUS106951</name>
</gene>
<sequence>MLPIKKSGLADNFPAFSDPQKQVYCISLEFKKIKINQLFYEKSNN</sequence>
<dbReference type="EMBL" id="UINC01012379">
    <property type="protein sequence ID" value="SVA54097.1"/>
    <property type="molecule type" value="Genomic_DNA"/>
</dbReference>